<dbReference type="Proteomes" id="UP000298656">
    <property type="component" value="Chromosome 2"/>
</dbReference>
<evidence type="ECO:0000313" key="9">
    <source>
        <dbReference type="Proteomes" id="UP000298656"/>
    </source>
</evidence>
<feature type="transmembrane region" description="Helical" evidence="7">
    <location>
        <begin position="66"/>
        <end position="87"/>
    </location>
</feature>
<feature type="transmembrane region" description="Helical" evidence="7">
    <location>
        <begin position="198"/>
        <end position="218"/>
    </location>
</feature>
<evidence type="ECO:0000256" key="4">
    <source>
        <dbReference type="ARBA" id="ARBA00022692"/>
    </source>
</evidence>
<keyword evidence="6 7" id="KW-0472">Membrane</keyword>
<evidence type="ECO:0000256" key="7">
    <source>
        <dbReference type="SAM" id="Phobius"/>
    </source>
</evidence>
<dbReference type="OrthoDB" id="109606at2"/>
<dbReference type="PANTHER" id="PTHR36838">
    <property type="entry name" value="AUXIN EFFLUX CARRIER FAMILY PROTEIN"/>
    <property type="match status" value="1"/>
</dbReference>
<feature type="transmembrane region" description="Helical" evidence="7">
    <location>
        <begin position="170"/>
        <end position="186"/>
    </location>
</feature>
<feature type="transmembrane region" description="Helical" evidence="7">
    <location>
        <begin position="125"/>
        <end position="149"/>
    </location>
</feature>
<dbReference type="PANTHER" id="PTHR36838:SF1">
    <property type="entry name" value="SLR1864 PROTEIN"/>
    <property type="match status" value="1"/>
</dbReference>
<feature type="transmembrane region" description="Helical" evidence="7">
    <location>
        <begin position="285"/>
        <end position="306"/>
    </location>
</feature>
<organism evidence="8 9">
    <name type="scientific">Trinickia violacea</name>
    <dbReference type="NCBI Taxonomy" id="2571746"/>
    <lineage>
        <taxon>Bacteria</taxon>
        <taxon>Pseudomonadati</taxon>
        <taxon>Pseudomonadota</taxon>
        <taxon>Betaproteobacteria</taxon>
        <taxon>Burkholderiales</taxon>
        <taxon>Burkholderiaceae</taxon>
        <taxon>Trinickia</taxon>
    </lineage>
</organism>
<feature type="transmembrane region" description="Helical" evidence="7">
    <location>
        <begin position="35"/>
        <end position="54"/>
    </location>
</feature>
<evidence type="ECO:0000256" key="2">
    <source>
        <dbReference type="ARBA" id="ARBA00022448"/>
    </source>
</evidence>
<dbReference type="GO" id="GO:0055085">
    <property type="term" value="P:transmembrane transport"/>
    <property type="evidence" value="ECO:0007669"/>
    <property type="project" value="InterPro"/>
</dbReference>
<keyword evidence="4 7" id="KW-0812">Transmembrane</keyword>
<evidence type="ECO:0000313" key="8">
    <source>
        <dbReference type="EMBL" id="QCP53964.1"/>
    </source>
</evidence>
<comment type="subcellular location">
    <subcellularLocation>
        <location evidence="1">Membrane</location>
        <topology evidence="1">Multi-pass membrane protein</topology>
    </subcellularLocation>
</comment>
<proteinExistence type="predicted"/>
<keyword evidence="9" id="KW-1185">Reference proteome</keyword>
<sequence>MLDRIVGPLLPVAFVILLGFAAGKRGKLNHADSLLISRLVLNWIFPALLLAGMAATPRSQLLDFRFVFATFIGVMGMYALAFAIGWFRYRELKAATLKAFVNGYPDGAFMGIPILQAMFGPSSLYSVLVLNLVASLVMIPLTTMLLTIASGEGGGAKAFVASVSSAVRRPLMWAPAIGILLSLLAIKLPPVLADSLNLLGKATPGVSLFCLGLIMSSVRLNLSSEVWMNMGLKLLLHPVLMIAAAAMLSVKGLYAQQMILLCALPSATIPAMFANEAGAYRSEAATSILVSTAMSIVTFSFAIYLIDGGLAAAA</sequence>
<feature type="transmembrane region" description="Helical" evidence="7">
    <location>
        <begin position="230"/>
        <end position="248"/>
    </location>
</feature>
<dbReference type="RefSeq" id="WP_137336733.1">
    <property type="nucleotide sequence ID" value="NZ_CP040078.1"/>
</dbReference>
<dbReference type="KEGG" id="tvl:FAZ95_33765"/>
<evidence type="ECO:0000256" key="5">
    <source>
        <dbReference type="ARBA" id="ARBA00022989"/>
    </source>
</evidence>
<dbReference type="Pfam" id="PF03547">
    <property type="entry name" value="Mem_trans"/>
    <property type="match status" value="1"/>
</dbReference>
<name>A0A4P8J2H9_9BURK</name>
<dbReference type="GO" id="GO:0016020">
    <property type="term" value="C:membrane"/>
    <property type="evidence" value="ECO:0007669"/>
    <property type="project" value="UniProtKB-SubCell"/>
</dbReference>
<evidence type="ECO:0000256" key="6">
    <source>
        <dbReference type="ARBA" id="ARBA00023136"/>
    </source>
</evidence>
<gene>
    <name evidence="8" type="ORF">FAZ95_33765</name>
</gene>
<reference evidence="8 9" key="1">
    <citation type="submission" date="2019-05" db="EMBL/GenBank/DDBJ databases">
        <title>Burkholderia sp. DHOD12, isolated from subtropical forest soil.</title>
        <authorList>
            <person name="Gao Z.-H."/>
            <person name="Qiu L.-H."/>
        </authorList>
    </citation>
    <scope>NUCLEOTIDE SEQUENCE [LARGE SCALE GENOMIC DNA]</scope>
    <source>
        <strain evidence="8 9">DHOD12</strain>
    </source>
</reference>
<protein>
    <submittedName>
        <fullName evidence="8">AEC family transporter</fullName>
    </submittedName>
</protein>
<keyword evidence="5 7" id="KW-1133">Transmembrane helix</keyword>
<evidence type="ECO:0000256" key="1">
    <source>
        <dbReference type="ARBA" id="ARBA00004141"/>
    </source>
</evidence>
<feature type="transmembrane region" description="Helical" evidence="7">
    <location>
        <begin position="99"/>
        <end position="119"/>
    </location>
</feature>
<keyword evidence="3" id="KW-1003">Cell membrane</keyword>
<accession>A0A4P8J2H9</accession>
<feature type="transmembrane region" description="Helical" evidence="7">
    <location>
        <begin position="6"/>
        <end position="23"/>
    </location>
</feature>
<evidence type="ECO:0000256" key="3">
    <source>
        <dbReference type="ARBA" id="ARBA00022475"/>
    </source>
</evidence>
<dbReference type="InterPro" id="IPR004776">
    <property type="entry name" value="Mem_transp_PIN-like"/>
</dbReference>
<dbReference type="AlphaFoldDB" id="A0A4P8J2H9"/>
<keyword evidence="2" id="KW-0813">Transport</keyword>
<dbReference type="EMBL" id="CP040078">
    <property type="protein sequence ID" value="QCP53964.1"/>
    <property type="molecule type" value="Genomic_DNA"/>
</dbReference>